<organism evidence="2 3">
    <name type="scientific">Dioscorea zingiberensis</name>
    <dbReference type="NCBI Taxonomy" id="325984"/>
    <lineage>
        <taxon>Eukaryota</taxon>
        <taxon>Viridiplantae</taxon>
        <taxon>Streptophyta</taxon>
        <taxon>Embryophyta</taxon>
        <taxon>Tracheophyta</taxon>
        <taxon>Spermatophyta</taxon>
        <taxon>Magnoliopsida</taxon>
        <taxon>Liliopsida</taxon>
        <taxon>Dioscoreales</taxon>
        <taxon>Dioscoreaceae</taxon>
        <taxon>Dioscorea</taxon>
    </lineage>
</organism>
<feature type="chain" id="PRO_5039389857" evidence="1">
    <location>
        <begin position="20"/>
        <end position="314"/>
    </location>
</feature>
<sequence>MAFLIGVRIVSYGVVGAAAILTHETTKAYKEKLYQWALGKLRRSSPEHEIPSRPSDGSVHHCDVETTDQHLDGDSILHVQQQQQLITVDDVYQDQTVETEEEAKQSQGTPVYQVHVVEIEEEAKQSQGKPVYQEYVVETEAKQSQGTPVYQDDVVDTEAKQSQGTPVNYQDHVVETVAKQSQGHVMETKAKQGQGTVPIYQDHANLETEAGGAKQSGEGAPDQAPPPLAGRGGFFQKAFDAAKLWARGLFDWVYGLCEGKEGAAVRTVIKRISRRIFWLASDAVFLQIFKHDKALLQTYRIVASELKALGIWFT</sequence>
<dbReference type="AlphaFoldDB" id="A0A9D5C486"/>
<feature type="signal peptide" evidence="1">
    <location>
        <begin position="1"/>
        <end position="19"/>
    </location>
</feature>
<reference evidence="2" key="2">
    <citation type="journal article" date="2022" name="Hortic Res">
        <title>The genome of Dioscorea zingiberensis sheds light on the biosynthesis, origin and evolution of the medicinally important diosgenin saponins.</title>
        <authorList>
            <person name="Li Y."/>
            <person name="Tan C."/>
            <person name="Li Z."/>
            <person name="Guo J."/>
            <person name="Li S."/>
            <person name="Chen X."/>
            <person name="Wang C."/>
            <person name="Dai X."/>
            <person name="Yang H."/>
            <person name="Song W."/>
            <person name="Hou L."/>
            <person name="Xu J."/>
            <person name="Tong Z."/>
            <person name="Xu A."/>
            <person name="Yuan X."/>
            <person name="Wang W."/>
            <person name="Yang Q."/>
            <person name="Chen L."/>
            <person name="Sun Z."/>
            <person name="Wang K."/>
            <person name="Pan B."/>
            <person name="Chen J."/>
            <person name="Bao Y."/>
            <person name="Liu F."/>
            <person name="Qi X."/>
            <person name="Gang D.R."/>
            <person name="Wen J."/>
            <person name="Li J."/>
        </authorList>
    </citation>
    <scope>NUCLEOTIDE SEQUENCE</scope>
    <source>
        <strain evidence="2">Dzin_1.0</strain>
    </source>
</reference>
<keyword evidence="3" id="KW-1185">Reference proteome</keyword>
<dbReference type="Proteomes" id="UP001085076">
    <property type="component" value="Miscellaneous, Linkage group lg08"/>
</dbReference>
<protein>
    <submittedName>
        <fullName evidence="2">Uncharacterized protein</fullName>
    </submittedName>
</protein>
<keyword evidence="1" id="KW-0732">Signal</keyword>
<dbReference type="OrthoDB" id="781259at2759"/>
<proteinExistence type="predicted"/>
<evidence type="ECO:0000256" key="1">
    <source>
        <dbReference type="SAM" id="SignalP"/>
    </source>
</evidence>
<dbReference type="EMBL" id="JAGGNH010000008">
    <property type="protein sequence ID" value="KAJ0966010.1"/>
    <property type="molecule type" value="Genomic_DNA"/>
</dbReference>
<accession>A0A9D5C486</accession>
<gene>
    <name evidence="2" type="ORF">J5N97_027148</name>
</gene>
<evidence type="ECO:0000313" key="3">
    <source>
        <dbReference type="Proteomes" id="UP001085076"/>
    </source>
</evidence>
<reference evidence="2" key="1">
    <citation type="submission" date="2021-03" db="EMBL/GenBank/DDBJ databases">
        <authorList>
            <person name="Li Z."/>
            <person name="Yang C."/>
        </authorList>
    </citation>
    <scope>NUCLEOTIDE SEQUENCE</scope>
    <source>
        <strain evidence="2">Dzin_1.0</strain>
        <tissue evidence="2">Leaf</tissue>
    </source>
</reference>
<name>A0A9D5C486_9LILI</name>
<comment type="caution">
    <text evidence="2">The sequence shown here is derived from an EMBL/GenBank/DDBJ whole genome shotgun (WGS) entry which is preliminary data.</text>
</comment>
<evidence type="ECO:0000313" key="2">
    <source>
        <dbReference type="EMBL" id="KAJ0966010.1"/>
    </source>
</evidence>